<dbReference type="SUPFAM" id="SSF56801">
    <property type="entry name" value="Acetyl-CoA synthetase-like"/>
    <property type="match status" value="1"/>
</dbReference>
<dbReference type="KEGG" id="htq:FRZ44_27640"/>
<dbReference type="InterPro" id="IPR028154">
    <property type="entry name" value="AMP-dep_Lig_C"/>
</dbReference>
<dbReference type="RefSeq" id="WP_151177724.1">
    <property type="nucleotide sequence ID" value="NZ_CP042906.1"/>
</dbReference>
<dbReference type="Pfam" id="PF00501">
    <property type="entry name" value="AMP-binding"/>
    <property type="match status" value="1"/>
</dbReference>
<dbReference type="EMBL" id="CP042906">
    <property type="protein sequence ID" value="QEX17464.1"/>
    <property type="molecule type" value="Genomic_DNA"/>
</dbReference>
<proteinExistence type="predicted"/>
<evidence type="ECO:0000313" key="3">
    <source>
        <dbReference type="EMBL" id="QEX17464.1"/>
    </source>
</evidence>
<dbReference type="Gene3D" id="3.40.50.12780">
    <property type="entry name" value="N-terminal domain of ligase-like"/>
    <property type="match status" value="1"/>
</dbReference>
<sequence>MDKRIYDASAERLSRDQIKAMQTRQLTYLLQKVWRENEFYRNRWQAAGVSIDEITSLESFAAKIPMVEKRDFVEDQASSPPFGLRHQHALGLHCPLVVSNTSGTSGQGVEIHAQTAAEFNQTGHIYGFHMRWAGLDQGDGVFLTLPITLMSGGRCEFQGADAYGLSVFPVGNYDAVRKLELMARYRPAALLGTTSYFGHLAAVAGDKASSLGLRALLTGGEGSGFAWLDRLEQAWGAKVFDRYGSTQTGNDHMFCCEVGIGTASRPGMLHNIESMVLTEVIDPATGEPVRDGEVGEIVVTSLYHTDTPLIRCRTRDRGVWHEPGYCSCGRPFAGLEVASISRLDDMKKVKGVNIWPQAVDEVLFAEPDVDEYQVILTSDARDADVATLRVMPKRSLSSEDAGQWQRHLSEKINKRIGITFLVDVLAPGSLARSEYKAKRWQDERSHAQRGKA</sequence>
<dbReference type="OrthoDB" id="580775at2"/>
<accession>A0A5J6MJ33</accession>
<keyword evidence="3" id="KW-0436">Ligase</keyword>
<feature type="domain" description="AMP-dependent ligase C-terminal" evidence="2">
    <location>
        <begin position="351"/>
        <end position="444"/>
    </location>
</feature>
<dbReference type="InterPro" id="IPR000873">
    <property type="entry name" value="AMP-dep_synth/lig_dom"/>
</dbReference>
<gene>
    <name evidence="3" type="primary">paaK-3</name>
    <name evidence="3" type="ORF">FRZ44_27640</name>
</gene>
<protein>
    <submittedName>
        <fullName evidence="3">Phenylacetate-coenzyme A ligase</fullName>
    </submittedName>
</protein>
<evidence type="ECO:0000313" key="4">
    <source>
        <dbReference type="Proteomes" id="UP000326202"/>
    </source>
</evidence>
<dbReference type="PANTHER" id="PTHR43845">
    <property type="entry name" value="BLR5969 PROTEIN"/>
    <property type="match status" value="1"/>
</dbReference>
<evidence type="ECO:0000259" key="1">
    <source>
        <dbReference type="Pfam" id="PF00501"/>
    </source>
</evidence>
<reference evidence="3 4" key="1">
    <citation type="submission" date="2019-08" db="EMBL/GenBank/DDBJ databases">
        <title>Hyperibacter terrae gen. nov., sp. nov. and Hyperibacter viscosus sp. nov., two new members in the family Rhodospirillaceae isolated from the rhizosphere of Hypericum perforatum.</title>
        <authorList>
            <person name="Noviana Z."/>
        </authorList>
    </citation>
    <scope>NUCLEOTIDE SEQUENCE [LARGE SCALE GENOMIC DNA]</scope>
    <source>
        <strain evidence="3 4">R5913</strain>
    </source>
</reference>
<dbReference type="InterPro" id="IPR042099">
    <property type="entry name" value="ANL_N_sf"/>
</dbReference>
<dbReference type="InterPro" id="IPR045851">
    <property type="entry name" value="AMP-bd_C_sf"/>
</dbReference>
<dbReference type="Pfam" id="PF14535">
    <property type="entry name" value="AMP-binding_C_2"/>
    <property type="match status" value="1"/>
</dbReference>
<organism evidence="3 4">
    <name type="scientific">Hypericibacter terrae</name>
    <dbReference type="NCBI Taxonomy" id="2602015"/>
    <lineage>
        <taxon>Bacteria</taxon>
        <taxon>Pseudomonadati</taxon>
        <taxon>Pseudomonadota</taxon>
        <taxon>Alphaproteobacteria</taxon>
        <taxon>Rhodospirillales</taxon>
        <taxon>Dongiaceae</taxon>
        <taxon>Hypericibacter</taxon>
    </lineage>
</organism>
<keyword evidence="4" id="KW-1185">Reference proteome</keyword>
<feature type="domain" description="AMP-dependent synthetase/ligase" evidence="1">
    <location>
        <begin position="89"/>
        <end position="300"/>
    </location>
</feature>
<dbReference type="GO" id="GO:0016874">
    <property type="term" value="F:ligase activity"/>
    <property type="evidence" value="ECO:0007669"/>
    <property type="project" value="UniProtKB-KW"/>
</dbReference>
<dbReference type="Gene3D" id="3.30.300.30">
    <property type="match status" value="1"/>
</dbReference>
<dbReference type="AlphaFoldDB" id="A0A5J6MJ33"/>
<name>A0A5J6MJ33_9PROT</name>
<dbReference type="Proteomes" id="UP000326202">
    <property type="component" value="Chromosome"/>
</dbReference>
<dbReference type="PANTHER" id="PTHR43845:SF1">
    <property type="entry name" value="BLR5969 PROTEIN"/>
    <property type="match status" value="1"/>
</dbReference>
<evidence type="ECO:0000259" key="2">
    <source>
        <dbReference type="Pfam" id="PF14535"/>
    </source>
</evidence>